<dbReference type="InterPro" id="IPR010343">
    <property type="entry name" value="ArAE_1"/>
</dbReference>
<keyword evidence="11" id="KW-1185">Reference proteome</keyword>
<reference evidence="8 10" key="1">
    <citation type="submission" date="2017-11" db="EMBL/GenBank/DDBJ databases">
        <title>Comparitive Functional Genomics of Dry Heat Resistant strains isolated from the Viking Spacecraft.</title>
        <authorList>
            <person name="Seuylemezian A."/>
            <person name="Cooper K."/>
            <person name="Vaishampayan P."/>
        </authorList>
    </citation>
    <scope>NUCLEOTIDE SEQUENCE [LARGE SCALE GENOMIC DNA]</scope>
    <source>
        <strain evidence="8 10">M4.6</strain>
    </source>
</reference>
<dbReference type="InterPro" id="IPR021062">
    <property type="entry name" value="ArAE_1_C"/>
</dbReference>
<comment type="subcellular location">
    <subcellularLocation>
        <location evidence="1">Cell membrane</location>
        <topology evidence="1">Multi-pass membrane protein</topology>
    </subcellularLocation>
</comment>
<evidence type="ECO:0000256" key="6">
    <source>
        <dbReference type="SAM" id="Phobius"/>
    </source>
</evidence>
<dbReference type="Pfam" id="PF06081">
    <property type="entry name" value="ArAE_1"/>
    <property type="match status" value="1"/>
</dbReference>
<dbReference type="InterPro" id="IPR052984">
    <property type="entry name" value="UPF0421"/>
</dbReference>
<name>A0A2N5GRI0_9BACI</name>
<evidence type="ECO:0000259" key="7">
    <source>
        <dbReference type="Pfam" id="PF11728"/>
    </source>
</evidence>
<dbReference type="EMBL" id="PGVA01000004">
    <property type="protein sequence ID" value="PLR86034.1"/>
    <property type="molecule type" value="Genomic_DNA"/>
</dbReference>
<evidence type="ECO:0000256" key="2">
    <source>
        <dbReference type="ARBA" id="ARBA00022475"/>
    </source>
</evidence>
<sequence>MKKFRIGYRTLKTALGTALAIILAQYVGLHNFASAGILTILCIQVTKKKSLRASWDRFLACLVAMLFSVLLFEGLGYHPLVIGLLLLVFIPTAVMLRVSDGIVTSSVIILHIYSSGNVTGGVLMNELGLIVIGIGIALIMNLYMPSVEGRLEDYQRQIEAHFKTIFKEIVRYLRTNESDWDGREITETARLIDEGKSLAFRDVENHFLRDENFYYHYFKMREKQFEILETVLPTVTSISLPVKQGKMIADFIEELSGNIHPGNTAVFFIEKLLRMRVEFEQMELPTTREEFEARAALWHFFKEMERYLILKSSFKGINSKREVHEKTEAEAN</sequence>
<accession>A0A2N5GRI0</accession>
<evidence type="ECO:0000313" key="10">
    <source>
        <dbReference type="Proteomes" id="UP000234951"/>
    </source>
</evidence>
<dbReference type="AlphaFoldDB" id="A0A2N5GRI0"/>
<dbReference type="Proteomes" id="UP000235114">
    <property type="component" value="Unassembled WGS sequence"/>
</dbReference>
<dbReference type="Pfam" id="PF11728">
    <property type="entry name" value="ArAE_1_C"/>
    <property type="match status" value="1"/>
</dbReference>
<keyword evidence="5 6" id="KW-0472">Membrane</keyword>
<dbReference type="GO" id="GO:0005886">
    <property type="term" value="C:plasma membrane"/>
    <property type="evidence" value="ECO:0007669"/>
    <property type="project" value="UniProtKB-SubCell"/>
</dbReference>
<evidence type="ECO:0000313" key="11">
    <source>
        <dbReference type="Proteomes" id="UP000235114"/>
    </source>
</evidence>
<dbReference type="EMBL" id="PGVD01000013">
    <property type="protein sequence ID" value="PLS00153.1"/>
    <property type="molecule type" value="Genomic_DNA"/>
</dbReference>
<organism evidence="8 10">
    <name type="scientific">Bacillus canaveralius</name>
    <dbReference type="NCBI Taxonomy" id="1403243"/>
    <lineage>
        <taxon>Bacteria</taxon>
        <taxon>Bacillati</taxon>
        <taxon>Bacillota</taxon>
        <taxon>Bacilli</taxon>
        <taxon>Bacillales</taxon>
        <taxon>Bacillaceae</taxon>
        <taxon>Bacillus</taxon>
    </lineage>
</organism>
<keyword evidence="3 6" id="KW-0812">Transmembrane</keyword>
<feature type="transmembrane region" description="Helical" evidence="6">
    <location>
        <begin position="55"/>
        <end position="75"/>
    </location>
</feature>
<keyword evidence="4 6" id="KW-1133">Transmembrane helix</keyword>
<dbReference type="OrthoDB" id="357521at2"/>
<evidence type="ECO:0000256" key="5">
    <source>
        <dbReference type="ARBA" id="ARBA00023136"/>
    </source>
</evidence>
<comment type="caution">
    <text evidence="8">The sequence shown here is derived from an EMBL/GenBank/DDBJ whole genome shotgun (WGS) entry which is preliminary data.</text>
</comment>
<protein>
    <recommendedName>
        <fullName evidence="7">Putative aromatic acid exporter C-terminal domain-containing protein</fullName>
    </recommendedName>
</protein>
<dbReference type="PANTHER" id="PTHR40064:SF1">
    <property type="entry name" value="MEMBRANE PROTEIN"/>
    <property type="match status" value="1"/>
</dbReference>
<dbReference type="RefSeq" id="WP_101575698.1">
    <property type="nucleotide sequence ID" value="NZ_PGVA01000004.1"/>
</dbReference>
<evidence type="ECO:0000256" key="3">
    <source>
        <dbReference type="ARBA" id="ARBA00022692"/>
    </source>
</evidence>
<proteinExistence type="predicted"/>
<keyword evidence="2" id="KW-1003">Cell membrane</keyword>
<evidence type="ECO:0000256" key="4">
    <source>
        <dbReference type="ARBA" id="ARBA00022989"/>
    </source>
</evidence>
<gene>
    <name evidence="8" type="ORF">CU635_03080</name>
    <name evidence="9" type="ORF">CVD25_04790</name>
</gene>
<evidence type="ECO:0000313" key="9">
    <source>
        <dbReference type="EMBL" id="PLS00153.1"/>
    </source>
</evidence>
<feature type="domain" description="Putative aromatic acid exporter C-terminal" evidence="7">
    <location>
        <begin position="149"/>
        <end position="312"/>
    </location>
</feature>
<dbReference type="Proteomes" id="UP000234951">
    <property type="component" value="Unassembled WGS sequence"/>
</dbReference>
<evidence type="ECO:0000313" key="8">
    <source>
        <dbReference type="EMBL" id="PLR86034.1"/>
    </source>
</evidence>
<reference evidence="9 11" key="2">
    <citation type="submission" date="2017-12" db="EMBL/GenBank/DDBJ databases">
        <title>Comparative Functional Genomics of Dry Heat Resistant strains isolated from the Viking Spacecraft.</title>
        <authorList>
            <person name="Seuylemezian A."/>
            <person name="Cooper K."/>
            <person name="Vaishampayan P."/>
        </authorList>
    </citation>
    <scope>NUCLEOTIDE SEQUENCE [LARGE SCALE GENOMIC DNA]</scope>
    <source>
        <strain evidence="9 11">ATCC 29669</strain>
    </source>
</reference>
<feature type="transmembrane region" description="Helical" evidence="6">
    <location>
        <begin position="20"/>
        <end position="43"/>
    </location>
</feature>
<feature type="transmembrane region" description="Helical" evidence="6">
    <location>
        <begin position="81"/>
        <end position="110"/>
    </location>
</feature>
<dbReference type="Gene3D" id="1.20.120.940">
    <property type="entry name" value="Putative aromatic acid exporter, C-terminal domain"/>
    <property type="match status" value="1"/>
</dbReference>
<evidence type="ECO:0000256" key="1">
    <source>
        <dbReference type="ARBA" id="ARBA00004651"/>
    </source>
</evidence>
<dbReference type="InterPro" id="IPR038323">
    <property type="entry name" value="ArAE_1_C_sf"/>
</dbReference>
<dbReference type="PANTHER" id="PTHR40064">
    <property type="entry name" value="MEMBRANE PROTEIN-RELATED"/>
    <property type="match status" value="1"/>
</dbReference>
<feature type="transmembrane region" description="Helical" evidence="6">
    <location>
        <begin position="122"/>
        <end position="144"/>
    </location>
</feature>